<evidence type="ECO:0000256" key="2">
    <source>
        <dbReference type="ARBA" id="ARBA00022598"/>
    </source>
</evidence>
<organism evidence="7 8">
    <name type="scientific">Caldisericum exile (strain DSM 21853 / NBRC 104410 / AZM16c01)</name>
    <dbReference type="NCBI Taxonomy" id="511051"/>
    <lineage>
        <taxon>Bacteria</taxon>
        <taxon>Pseudomonadati</taxon>
        <taxon>Caldisericota/Cryosericota group</taxon>
        <taxon>Caldisericota</taxon>
        <taxon>Caldisericia</taxon>
        <taxon>Caldisericales</taxon>
        <taxon>Caldisericaceae</taxon>
        <taxon>Caldisericum</taxon>
    </lineage>
</organism>
<accession>A0A7U6GE93</accession>
<evidence type="ECO:0000313" key="8">
    <source>
        <dbReference type="Proteomes" id="UP000004793"/>
    </source>
</evidence>
<keyword evidence="5" id="KW-0520">NAD</keyword>
<proteinExistence type="predicted"/>
<dbReference type="InterPro" id="IPR014729">
    <property type="entry name" value="Rossmann-like_a/b/a_fold"/>
</dbReference>
<feature type="domain" description="NAD/GMP synthase" evidence="6">
    <location>
        <begin position="9"/>
        <end position="67"/>
    </location>
</feature>
<keyword evidence="4" id="KW-0067">ATP-binding</keyword>
<dbReference type="InterPro" id="IPR022310">
    <property type="entry name" value="NAD/GMP_synthase"/>
</dbReference>
<dbReference type="GO" id="GO:0005737">
    <property type="term" value="C:cytoplasm"/>
    <property type="evidence" value="ECO:0007669"/>
    <property type="project" value="InterPro"/>
</dbReference>
<dbReference type="GO" id="GO:0003952">
    <property type="term" value="F:NAD+ synthase (glutamine-hydrolyzing) activity"/>
    <property type="evidence" value="ECO:0007669"/>
    <property type="project" value="InterPro"/>
</dbReference>
<dbReference type="SUPFAM" id="SSF52402">
    <property type="entry name" value="Adenine nucleotide alpha hydrolases-like"/>
    <property type="match status" value="1"/>
</dbReference>
<comment type="pathway">
    <text evidence="1">Cofactor biosynthesis; NAD(+) biosynthesis.</text>
</comment>
<evidence type="ECO:0000259" key="6">
    <source>
        <dbReference type="Pfam" id="PF02540"/>
    </source>
</evidence>
<evidence type="ECO:0000256" key="1">
    <source>
        <dbReference type="ARBA" id="ARBA00004790"/>
    </source>
</evidence>
<dbReference type="OrthoDB" id="9803818at2"/>
<dbReference type="GO" id="GO:0004359">
    <property type="term" value="F:glutaminase activity"/>
    <property type="evidence" value="ECO:0007669"/>
    <property type="project" value="InterPro"/>
</dbReference>
<evidence type="ECO:0000256" key="4">
    <source>
        <dbReference type="ARBA" id="ARBA00022840"/>
    </source>
</evidence>
<sequence length="76" mass="9037">MRGIDFLRIKHKLRIIMWYYYAELKNYFVLGYCNKTEKLTGYFGKYGDSGSDIDTIAGLYKTQVREIEDLLLSHMK</sequence>
<dbReference type="GO" id="GO:0005524">
    <property type="term" value="F:ATP binding"/>
    <property type="evidence" value="ECO:0007669"/>
    <property type="project" value="UniProtKB-KW"/>
</dbReference>
<gene>
    <name evidence="7" type="ordered locus">CSE_06650</name>
</gene>
<name>A0A7U6GE93_CALEA</name>
<dbReference type="Pfam" id="PF02540">
    <property type="entry name" value="NAD_synthase"/>
    <property type="match status" value="1"/>
</dbReference>
<dbReference type="InterPro" id="IPR003694">
    <property type="entry name" value="NAD_synthase"/>
</dbReference>
<reference evidence="7 8" key="1">
    <citation type="submission" date="2011-01" db="EMBL/GenBank/DDBJ databases">
        <title>Whole genome sequence of Caldisericum exile AZM16c01.</title>
        <authorList>
            <person name="Narita-Yamada S."/>
            <person name="Kawakoshi A."/>
            <person name="Nakamura S."/>
            <person name="Sasagawa M."/>
            <person name="Fukada J."/>
            <person name="Sekine M."/>
            <person name="Kato Y."/>
            <person name="Fukai R."/>
            <person name="Sasaki K."/>
            <person name="Hanamaki A."/>
            <person name="Narita H."/>
            <person name="Konno Y."/>
            <person name="Mori K."/>
            <person name="Yamazaki S."/>
            <person name="Suzuki K."/>
            <person name="Fujita N."/>
        </authorList>
    </citation>
    <scope>NUCLEOTIDE SEQUENCE [LARGE SCALE GENOMIC DNA]</scope>
    <source>
        <strain evidence="8">DSM 21853 / NBRC 104410 / AZM16c01</strain>
    </source>
</reference>
<keyword evidence="2" id="KW-0436">Ligase</keyword>
<dbReference type="KEGG" id="cex:CSE_06650"/>
<dbReference type="PANTHER" id="PTHR23090:SF9">
    <property type="entry name" value="GLUTAMINE-DEPENDENT NAD(+) SYNTHETASE"/>
    <property type="match status" value="1"/>
</dbReference>
<dbReference type="AlphaFoldDB" id="A0A7U6GE93"/>
<dbReference type="GO" id="GO:0009435">
    <property type="term" value="P:NAD+ biosynthetic process"/>
    <property type="evidence" value="ECO:0007669"/>
    <property type="project" value="InterPro"/>
</dbReference>
<keyword evidence="3" id="KW-0547">Nucleotide-binding</keyword>
<evidence type="ECO:0000256" key="5">
    <source>
        <dbReference type="ARBA" id="ARBA00023027"/>
    </source>
</evidence>
<evidence type="ECO:0000256" key="3">
    <source>
        <dbReference type="ARBA" id="ARBA00022741"/>
    </source>
</evidence>
<dbReference type="PANTHER" id="PTHR23090">
    <property type="entry name" value="NH 3 /GLUTAMINE-DEPENDENT NAD + SYNTHETASE"/>
    <property type="match status" value="1"/>
</dbReference>
<evidence type="ECO:0000313" key="7">
    <source>
        <dbReference type="EMBL" id="BAL80791.1"/>
    </source>
</evidence>
<dbReference type="RefSeq" id="WP_014453194.1">
    <property type="nucleotide sequence ID" value="NC_017096.1"/>
</dbReference>
<dbReference type="Proteomes" id="UP000004793">
    <property type="component" value="Chromosome"/>
</dbReference>
<dbReference type="Gene3D" id="3.40.50.620">
    <property type="entry name" value="HUPs"/>
    <property type="match status" value="1"/>
</dbReference>
<keyword evidence="8" id="KW-1185">Reference proteome</keyword>
<protein>
    <recommendedName>
        <fullName evidence="6">NAD/GMP synthase domain-containing protein</fullName>
    </recommendedName>
</protein>
<dbReference type="EMBL" id="AP012051">
    <property type="protein sequence ID" value="BAL80791.1"/>
    <property type="molecule type" value="Genomic_DNA"/>
</dbReference>